<evidence type="ECO:0000313" key="12">
    <source>
        <dbReference type="Proteomes" id="UP001345013"/>
    </source>
</evidence>
<evidence type="ECO:0000256" key="4">
    <source>
        <dbReference type="ARBA" id="ARBA00022737"/>
    </source>
</evidence>
<proteinExistence type="inferred from homology"/>
<gene>
    <name evidence="11" type="primary">APL5</name>
    <name evidence="11" type="ORF">LTR24_010509</name>
</gene>
<keyword evidence="6" id="KW-0472">Membrane</keyword>
<sequence length="989" mass="109619">MFEKSLVDLIRGMRGHKGREGEYIQSAIKECRSEVRSQDMDVKATALLKLIYLEMFGNDMTWAAFNVLEVMSSAKHPQKRVGYLAAVQSFRPDTEVLMLAENLLKKDLTSPSIPVLSLPLVTLPHIITSSLALSILTDLLPRMTHSQPAVRKKTITTLYRLALIYPETLRVAWPKIKDRLLDDEEDSSVTAATVNVVCELGWRRPQDFLPLAPRLFELLVDGGNNWMAIKIIKLFAVLTPLEPRLVKKLVRPLTNLIQSTTAMSLLYECVSGIIQGGILDGEDAGVNVEEVADLCISKLRGMIVLEGDPNLKYVALLAFNKIVTTHPALVAMQQDVILRCLDDPDISIRLQALDLATGMVSSDNLQSVVDRLMKQLKNAPDEKAAQQNGAAGDGENTDLEQKLVEDKRGSDLPPLPNEYRFEIINKVLDMCSADTYANVTDFEWYIETLMKLIRQLPAKMTDTSPGQKDRTSGLASRIGNQLLDVAVRVQELRPEAVKAAENLVLVSGRSTFFATHGNGQNEVLKSAGWLCGEYATCLNSPYEVVNSIVHDYTQALAPSTITTFIQAAPKVFAQITKVANQEWNASRKGMLALMLGRITTFLEALSAHPNLEVQERSVEFFELLKLCSEALSALPDDSLEAPLLLIHALPELFEGADIKPVSAAAQRKVPIPEHLDLDTAINSSLNDILQSSQLEDAEEEDDEDIAAFNRFYYEREVFAPTVLQASSRIQYVESDDDEPASYQQAPESPTTKARRKAERAARNKDDPFYIPGADRTPANEMSNIIHRDQGNLDIDSIPIVDLEIDTSQLPEHHAPEKPKKKPKKKFVVAADETLDPSPDQLSTSYSERRTPRLMSRAISNTGSSSSVPASQARRNLLSVDSSNLGSFSLLDNSDQGGTSQLDIERRLAEEAEMAAALKEVESKRLELARAEEQARTQVAQGVDEEGVVVKRKKKKLKKTAQDEAADEPAEEAVKKKKKKKKVKKPEDDV</sequence>
<dbReference type="InterPro" id="IPR011989">
    <property type="entry name" value="ARM-like"/>
</dbReference>
<feature type="domain" description="Clathrin/coatomer adaptor adaptin-like N-terminal" evidence="10">
    <location>
        <begin position="22"/>
        <end position="625"/>
    </location>
</feature>
<evidence type="ECO:0000256" key="2">
    <source>
        <dbReference type="ARBA" id="ARBA00006613"/>
    </source>
</evidence>
<dbReference type="PIRSF" id="PIRSF037092">
    <property type="entry name" value="AP3_complex_delta"/>
    <property type="match status" value="1"/>
</dbReference>
<dbReference type="Gene3D" id="1.25.10.10">
    <property type="entry name" value="Leucine-rich Repeat Variant"/>
    <property type="match status" value="1"/>
</dbReference>
<feature type="region of interest" description="Disordered" evidence="9">
    <location>
        <begin position="734"/>
        <end position="776"/>
    </location>
</feature>
<protein>
    <recommendedName>
        <fullName evidence="7">AP-3 complex subunit delta</fullName>
    </recommendedName>
</protein>
<keyword evidence="4" id="KW-0677">Repeat</keyword>
<evidence type="ECO:0000256" key="1">
    <source>
        <dbReference type="ARBA" id="ARBA00004308"/>
    </source>
</evidence>
<dbReference type="InterPro" id="IPR016024">
    <property type="entry name" value="ARM-type_fold"/>
</dbReference>
<dbReference type="InterPro" id="IPR017105">
    <property type="entry name" value="AP3_complex_dsu"/>
</dbReference>
<feature type="compositionally biased region" description="Polar residues" evidence="9">
    <location>
        <begin position="741"/>
        <end position="751"/>
    </location>
</feature>
<comment type="function">
    <text evidence="7">Part of the AP-3 complex, an adaptor-related complex which is not clathrin-associated. The complex is associated with the Golgi region as well as more peripheral structures. It facilitates the budding of vesicles from the Golgi membrane.</text>
</comment>
<feature type="compositionally biased region" description="Basic and acidic residues" evidence="9">
    <location>
        <begin position="758"/>
        <end position="767"/>
    </location>
</feature>
<keyword evidence="3 7" id="KW-0813">Transport</keyword>
<feature type="compositionally biased region" description="Polar residues" evidence="9">
    <location>
        <begin position="857"/>
        <end position="901"/>
    </location>
</feature>
<dbReference type="InterPro" id="IPR002553">
    <property type="entry name" value="Clathrin/coatomer_adapt-like_N"/>
</dbReference>
<evidence type="ECO:0000259" key="10">
    <source>
        <dbReference type="Pfam" id="PF01602"/>
    </source>
</evidence>
<dbReference type="Pfam" id="PF01602">
    <property type="entry name" value="Adaptin_N"/>
    <property type="match status" value="1"/>
</dbReference>
<keyword evidence="5 7" id="KW-0653">Protein transport</keyword>
<evidence type="ECO:0000256" key="6">
    <source>
        <dbReference type="ARBA" id="ARBA00023136"/>
    </source>
</evidence>
<comment type="subunit">
    <text evidence="7">Adaptor protein complex 3 (AP-3) is a heterotetramer.</text>
</comment>
<keyword evidence="7" id="KW-0333">Golgi apparatus</keyword>
<keyword evidence="12" id="KW-1185">Reference proteome</keyword>
<feature type="coiled-coil region" evidence="8">
    <location>
        <begin position="913"/>
        <end position="940"/>
    </location>
</feature>
<accession>A0ABR0JTP4</accession>
<evidence type="ECO:0000313" key="11">
    <source>
        <dbReference type="EMBL" id="KAK5072245.1"/>
    </source>
</evidence>
<comment type="similarity">
    <text evidence="2 7">Belongs to the adaptor complexes large subunit family.</text>
</comment>
<comment type="caution">
    <text evidence="11">The sequence shown here is derived from an EMBL/GenBank/DDBJ whole genome shotgun (WGS) entry which is preliminary data.</text>
</comment>
<dbReference type="SUPFAM" id="SSF48371">
    <property type="entry name" value="ARM repeat"/>
    <property type="match status" value="1"/>
</dbReference>
<evidence type="ECO:0000256" key="5">
    <source>
        <dbReference type="ARBA" id="ARBA00022927"/>
    </source>
</evidence>
<evidence type="ECO:0000256" key="3">
    <source>
        <dbReference type="ARBA" id="ARBA00022448"/>
    </source>
</evidence>
<dbReference type="Proteomes" id="UP001345013">
    <property type="component" value="Unassembled WGS sequence"/>
</dbReference>
<evidence type="ECO:0000256" key="7">
    <source>
        <dbReference type="PIRNR" id="PIRNR037092"/>
    </source>
</evidence>
<feature type="compositionally biased region" description="Basic residues" evidence="9">
    <location>
        <begin position="974"/>
        <end position="983"/>
    </location>
</feature>
<name>A0ABR0JTP4_9EURO</name>
<comment type="subcellular location">
    <subcellularLocation>
        <location evidence="1">Endomembrane system</location>
    </subcellularLocation>
    <subcellularLocation>
        <location evidence="7">Golgi apparatus</location>
    </subcellularLocation>
</comment>
<feature type="region of interest" description="Disordered" evidence="9">
    <location>
        <begin position="831"/>
        <end position="904"/>
    </location>
</feature>
<feature type="region of interest" description="Disordered" evidence="9">
    <location>
        <begin position="950"/>
        <end position="989"/>
    </location>
</feature>
<evidence type="ECO:0000256" key="9">
    <source>
        <dbReference type="SAM" id="MobiDB-lite"/>
    </source>
</evidence>
<dbReference type="EMBL" id="JAVRRG010000344">
    <property type="protein sequence ID" value="KAK5072245.1"/>
    <property type="molecule type" value="Genomic_DNA"/>
</dbReference>
<dbReference type="PANTHER" id="PTHR22781">
    <property type="entry name" value="DELTA ADAPTIN-RELATED"/>
    <property type="match status" value="1"/>
</dbReference>
<reference evidence="11 12" key="1">
    <citation type="submission" date="2023-08" db="EMBL/GenBank/DDBJ databases">
        <title>Black Yeasts Isolated from many extreme environments.</title>
        <authorList>
            <person name="Coleine C."/>
            <person name="Stajich J.E."/>
            <person name="Selbmann L."/>
        </authorList>
    </citation>
    <scope>NUCLEOTIDE SEQUENCE [LARGE SCALE GENOMIC DNA]</scope>
    <source>
        <strain evidence="11 12">CCFEE 5885</strain>
    </source>
</reference>
<evidence type="ECO:0000256" key="8">
    <source>
        <dbReference type="SAM" id="Coils"/>
    </source>
</evidence>
<keyword evidence="8" id="KW-0175">Coiled coil</keyword>
<organism evidence="11 12">
    <name type="scientific">Lithohypha guttulata</name>
    <dbReference type="NCBI Taxonomy" id="1690604"/>
    <lineage>
        <taxon>Eukaryota</taxon>
        <taxon>Fungi</taxon>
        <taxon>Dikarya</taxon>
        <taxon>Ascomycota</taxon>
        <taxon>Pezizomycotina</taxon>
        <taxon>Eurotiomycetes</taxon>
        <taxon>Chaetothyriomycetidae</taxon>
        <taxon>Chaetothyriales</taxon>
        <taxon>Trichomeriaceae</taxon>
        <taxon>Lithohypha</taxon>
    </lineage>
</organism>
<dbReference type="PANTHER" id="PTHR22781:SF12">
    <property type="entry name" value="AP-3 COMPLEX SUBUNIT DELTA-1"/>
    <property type="match status" value="1"/>
</dbReference>